<dbReference type="PANTHER" id="PTHR23301:SF0">
    <property type="entry name" value="CHITIN-BINDING TYPE-2 DOMAIN-CONTAINING PROTEIN-RELATED"/>
    <property type="match status" value="1"/>
</dbReference>
<comment type="caution">
    <text evidence="7">The sequence shown here is derived from an EMBL/GenBank/DDBJ whole genome shotgun (WGS) entry which is preliminary data.</text>
</comment>
<keyword evidence="8" id="KW-1185">Reference proteome</keyword>
<evidence type="ECO:0000313" key="8">
    <source>
        <dbReference type="Proteomes" id="UP001151699"/>
    </source>
</evidence>
<dbReference type="Pfam" id="PF01607">
    <property type="entry name" value="CBM_14"/>
    <property type="match status" value="3"/>
</dbReference>
<dbReference type="OrthoDB" id="7769297at2759"/>
<organism evidence="7 8">
    <name type="scientific">Pseudolycoriella hygida</name>
    <dbReference type="NCBI Taxonomy" id="35572"/>
    <lineage>
        <taxon>Eukaryota</taxon>
        <taxon>Metazoa</taxon>
        <taxon>Ecdysozoa</taxon>
        <taxon>Arthropoda</taxon>
        <taxon>Hexapoda</taxon>
        <taxon>Insecta</taxon>
        <taxon>Pterygota</taxon>
        <taxon>Neoptera</taxon>
        <taxon>Endopterygota</taxon>
        <taxon>Diptera</taxon>
        <taxon>Nematocera</taxon>
        <taxon>Sciaroidea</taxon>
        <taxon>Sciaridae</taxon>
        <taxon>Pseudolycoriella</taxon>
    </lineage>
</organism>
<accession>A0A9Q0N5M4</accession>
<protein>
    <submittedName>
        <fullName evidence="7">Peritrophin-44</fullName>
    </submittedName>
</protein>
<evidence type="ECO:0000259" key="6">
    <source>
        <dbReference type="PROSITE" id="PS50940"/>
    </source>
</evidence>
<keyword evidence="1" id="KW-0147">Chitin-binding</keyword>
<evidence type="ECO:0000256" key="2">
    <source>
        <dbReference type="ARBA" id="ARBA00022729"/>
    </source>
</evidence>
<reference evidence="7" key="1">
    <citation type="submission" date="2022-07" db="EMBL/GenBank/DDBJ databases">
        <authorList>
            <person name="Trinca V."/>
            <person name="Uliana J.V.C."/>
            <person name="Torres T.T."/>
            <person name="Ward R.J."/>
            <person name="Monesi N."/>
        </authorList>
    </citation>
    <scope>NUCLEOTIDE SEQUENCE</scope>
    <source>
        <strain evidence="7">HSMRA1968</strain>
        <tissue evidence="7">Whole embryos</tissue>
    </source>
</reference>
<dbReference type="SMART" id="SM00494">
    <property type="entry name" value="ChtBD2"/>
    <property type="match status" value="3"/>
</dbReference>
<keyword evidence="3" id="KW-0677">Repeat</keyword>
<sequence length="202" mass="22351">MSLMVLCLSQRIDSQIDTVCAGVPTGSFVRNSNSCRAYYYCKDGVAYGNECPANYLFEPIRQVCHLPSYVECSACSPFGVQHLAHPMDCSMYYLCVSGIRTLRTCGENLFFDKAIGDCNVASSVKCERDYTQICSEFNGYVKIGDPNDCSKYYTCLYGVAYHQSCALGLYFKPEIASCTFPEEFNFCQDDGAIISSNNNGGT</sequence>
<dbReference type="AlphaFoldDB" id="A0A9Q0N5M4"/>
<dbReference type="InterPro" id="IPR002557">
    <property type="entry name" value="Chitin-bd_dom"/>
</dbReference>
<dbReference type="GO" id="GO:0005576">
    <property type="term" value="C:extracellular region"/>
    <property type="evidence" value="ECO:0007669"/>
    <property type="project" value="InterPro"/>
</dbReference>
<evidence type="ECO:0000313" key="7">
    <source>
        <dbReference type="EMBL" id="KAJ6643059.1"/>
    </source>
</evidence>
<dbReference type="SUPFAM" id="SSF57625">
    <property type="entry name" value="Invertebrate chitin-binding proteins"/>
    <property type="match status" value="3"/>
</dbReference>
<proteinExistence type="predicted"/>
<dbReference type="GO" id="GO:0008061">
    <property type="term" value="F:chitin binding"/>
    <property type="evidence" value="ECO:0007669"/>
    <property type="project" value="UniProtKB-KW"/>
</dbReference>
<dbReference type="InterPro" id="IPR036508">
    <property type="entry name" value="Chitin-bd_dom_sf"/>
</dbReference>
<evidence type="ECO:0000256" key="4">
    <source>
        <dbReference type="ARBA" id="ARBA00023157"/>
    </source>
</evidence>
<dbReference type="PANTHER" id="PTHR23301">
    <property type="entry name" value="CHITIN BINDING PERITROPHIN-A"/>
    <property type="match status" value="1"/>
</dbReference>
<gene>
    <name evidence="7" type="primary">PE44_0</name>
    <name evidence="7" type="ORF">Bhyg_08015</name>
</gene>
<dbReference type="PROSITE" id="PS50940">
    <property type="entry name" value="CHIT_BIND_II"/>
    <property type="match status" value="3"/>
</dbReference>
<keyword evidence="4" id="KW-1015">Disulfide bond</keyword>
<evidence type="ECO:0000256" key="5">
    <source>
        <dbReference type="ARBA" id="ARBA00023180"/>
    </source>
</evidence>
<feature type="domain" description="Chitin-binding type-2" evidence="6">
    <location>
        <begin position="17"/>
        <end position="74"/>
    </location>
</feature>
<name>A0A9Q0N5M4_9DIPT</name>
<keyword evidence="2" id="KW-0732">Signal</keyword>
<evidence type="ECO:0000256" key="3">
    <source>
        <dbReference type="ARBA" id="ARBA00022737"/>
    </source>
</evidence>
<dbReference type="InterPro" id="IPR051940">
    <property type="entry name" value="Chitin_bind-dev_reg"/>
</dbReference>
<dbReference type="EMBL" id="WJQU01000002">
    <property type="protein sequence ID" value="KAJ6643059.1"/>
    <property type="molecule type" value="Genomic_DNA"/>
</dbReference>
<feature type="domain" description="Chitin-binding type-2" evidence="6">
    <location>
        <begin position="75"/>
        <end position="128"/>
    </location>
</feature>
<evidence type="ECO:0000256" key="1">
    <source>
        <dbReference type="ARBA" id="ARBA00022669"/>
    </source>
</evidence>
<dbReference type="Gene3D" id="2.170.140.10">
    <property type="entry name" value="Chitin binding domain"/>
    <property type="match status" value="3"/>
</dbReference>
<dbReference type="Proteomes" id="UP001151699">
    <property type="component" value="Chromosome B"/>
</dbReference>
<feature type="domain" description="Chitin-binding type-2" evidence="6">
    <location>
        <begin position="131"/>
        <end position="189"/>
    </location>
</feature>
<keyword evidence="5" id="KW-0325">Glycoprotein</keyword>